<evidence type="ECO:0000256" key="2">
    <source>
        <dbReference type="ARBA" id="ARBA00005283"/>
    </source>
</evidence>
<dbReference type="Gene3D" id="3.40.50.1010">
    <property type="entry name" value="5'-nuclease"/>
    <property type="match status" value="1"/>
</dbReference>
<dbReference type="PANTHER" id="PTHR16171">
    <property type="entry name" value="DNA REPAIR PROTEIN COMPLEMENTING XP-G CELLS-RELATED"/>
    <property type="match status" value="1"/>
</dbReference>
<evidence type="ECO:0000313" key="9">
    <source>
        <dbReference type="Proteomes" id="UP000233551"/>
    </source>
</evidence>
<dbReference type="GO" id="GO:0005634">
    <property type="term" value="C:nucleus"/>
    <property type="evidence" value="ECO:0007669"/>
    <property type="project" value="UniProtKB-SubCell"/>
</dbReference>
<dbReference type="GO" id="GO:0006289">
    <property type="term" value="P:nucleotide-excision repair"/>
    <property type="evidence" value="ECO:0007669"/>
    <property type="project" value="InterPro"/>
</dbReference>
<dbReference type="InterPro" id="IPR006085">
    <property type="entry name" value="XPG_DNA_repair_N"/>
</dbReference>
<evidence type="ECO:0000256" key="1">
    <source>
        <dbReference type="ARBA" id="ARBA00004123"/>
    </source>
</evidence>
<keyword evidence="4" id="KW-0227">DNA damage</keyword>
<dbReference type="CDD" id="cd09868">
    <property type="entry name" value="PIN_XPG_RAD2"/>
    <property type="match status" value="1"/>
</dbReference>
<dbReference type="SMART" id="SM00485">
    <property type="entry name" value="XPGN"/>
    <property type="match status" value="1"/>
</dbReference>
<keyword evidence="9" id="KW-1185">Reference proteome</keyword>
<keyword evidence="6" id="KW-0539">Nucleus</keyword>
<gene>
    <name evidence="8" type="ORF">CRG98_000469</name>
</gene>
<comment type="similarity">
    <text evidence="2">Belongs to the XPG/RAD2 endonuclease family. XPG subfamily.</text>
</comment>
<reference evidence="8 9" key="1">
    <citation type="submission" date="2017-11" db="EMBL/GenBank/DDBJ databases">
        <title>De-novo sequencing of pomegranate (Punica granatum L.) genome.</title>
        <authorList>
            <person name="Akparov Z."/>
            <person name="Amiraslanov A."/>
            <person name="Hajiyeva S."/>
            <person name="Abbasov M."/>
            <person name="Kaur K."/>
            <person name="Hamwieh A."/>
            <person name="Solovyev V."/>
            <person name="Salamov A."/>
            <person name="Braich B."/>
            <person name="Kosarev P."/>
            <person name="Mahmoud A."/>
            <person name="Hajiyev E."/>
            <person name="Babayeva S."/>
            <person name="Izzatullayeva V."/>
            <person name="Mammadov A."/>
            <person name="Mammadov A."/>
            <person name="Sharifova S."/>
            <person name="Ojaghi J."/>
            <person name="Eynullazada K."/>
            <person name="Bayramov B."/>
            <person name="Abdulazimova A."/>
            <person name="Shahmuradov I."/>
        </authorList>
    </citation>
    <scope>NUCLEOTIDE SEQUENCE [LARGE SCALE GENOMIC DNA]</scope>
    <source>
        <strain evidence="9">cv. AG2017</strain>
        <tissue evidence="8">Leaf</tissue>
    </source>
</reference>
<dbReference type="PRINTS" id="PR00066">
    <property type="entry name" value="XRODRMPGMNTG"/>
</dbReference>
<name>A0A2I0LER6_PUNGR</name>
<evidence type="ECO:0000256" key="3">
    <source>
        <dbReference type="ARBA" id="ARBA00022759"/>
    </source>
</evidence>
<keyword evidence="3" id="KW-0540">Nuclease</keyword>
<dbReference type="STRING" id="22663.A0A2I0LER6"/>
<evidence type="ECO:0000256" key="6">
    <source>
        <dbReference type="ARBA" id="ARBA00023242"/>
    </source>
</evidence>
<dbReference type="PANTHER" id="PTHR16171:SF7">
    <property type="entry name" value="DNA REPAIR PROTEIN RAD2"/>
    <property type="match status" value="1"/>
</dbReference>
<proteinExistence type="inferred from homology"/>
<keyword evidence="3" id="KW-0255">Endonuclease</keyword>
<dbReference type="GO" id="GO:0004520">
    <property type="term" value="F:DNA endonuclease activity"/>
    <property type="evidence" value="ECO:0007669"/>
    <property type="project" value="TreeGrafter"/>
</dbReference>
<dbReference type="SUPFAM" id="SSF88723">
    <property type="entry name" value="PIN domain-like"/>
    <property type="match status" value="1"/>
</dbReference>
<keyword evidence="3" id="KW-0378">Hydrolase</keyword>
<sequence>MGVQGVWETLAPVGRRVSVETLARKRLAIDASIWLVQFMKAMRDKKGEMARNAHLLEFFRRICKLLFLRTKPAFVFDGGTPALKRSNVIARRRQRENALAKIRKTAEKLLLNHDDRAAGGQAYLEEVEPSPASSPSLGGEAFMSKTGFLLDLNPRGQPWLFTPSLVHFQPTQSLAAGVLGVLEVRGGEGKGKGKVNEGLRRDLWDMVLGQIGERWCWLQH</sequence>
<dbReference type="PROSITE" id="PS00841">
    <property type="entry name" value="XPG_1"/>
    <property type="match status" value="1"/>
</dbReference>
<dbReference type="InterPro" id="IPR001044">
    <property type="entry name" value="XPG/Rad2_eukaryotes"/>
</dbReference>
<dbReference type="InterPro" id="IPR019974">
    <property type="entry name" value="XPG_CS"/>
</dbReference>
<feature type="domain" description="XPG N-terminal" evidence="7">
    <location>
        <begin position="1"/>
        <end position="98"/>
    </location>
</feature>
<dbReference type="Pfam" id="PF00752">
    <property type="entry name" value="XPG_N"/>
    <property type="match status" value="1"/>
</dbReference>
<dbReference type="GO" id="GO:0016788">
    <property type="term" value="F:hydrolase activity, acting on ester bonds"/>
    <property type="evidence" value="ECO:0007669"/>
    <property type="project" value="InterPro"/>
</dbReference>
<evidence type="ECO:0000256" key="5">
    <source>
        <dbReference type="ARBA" id="ARBA00023204"/>
    </source>
</evidence>
<dbReference type="InterPro" id="IPR029060">
    <property type="entry name" value="PIN-like_dom_sf"/>
</dbReference>
<evidence type="ECO:0000313" key="8">
    <source>
        <dbReference type="EMBL" id="PKI79177.1"/>
    </source>
</evidence>
<dbReference type="PRINTS" id="PR00853">
    <property type="entry name" value="XPGRADSUPER"/>
</dbReference>
<dbReference type="Proteomes" id="UP000233551">
    <property type="component" value="Unassembled WGS sequence"/>
</dbReference>
<comment type="caution">
    <text evidence="8">The sequence shown here is derived from an EMBL/GenBank/DDBJ whole genome shotgun (WGS) entry which is preliminary data.</text>
</comment>
<dbReference type="AlphaFoldDB" id="A0A2I0LER6"/>
<evidence type="ECO:0000259" key="7">
    <source>
        <dbReference type="SMART" id="SM00485"/>
    </source>
</evidence>
<protein>
    <recommendedName>
        <fullName evidence="7">XPG N-terminal domain-containing protein</fullName>
    </recommendedName>
</protein>
<accession>A0A2I0LER6</accession>
<dbReference type="EMBL" id="PGOL01000016">
    <property type="protein sequence ID" value="PKI79177.1"/>
    <property type="molecule type" value="Genomic_DNA"/>
</dbReference>
<comment type="subcellular location">
    <subcellularLocation>
        <location evidence="1">Nucleus</location>
    </subcellularLocation>
</comment>
<dbReference type="GO" id="GO:0003697">
    <property type="term" value="F:single-stranded DNA binding"/>
    <property type="evidence" value="ECO:0007669"/>
    <property type="project" value="InterPro"/>
</dbReference>
<keyword evidence="5" id="KW-0234">DNA repair</keyword>
<dbReference type="InterPro" id="IPR006084">
    <property type="entry name" value="XPG/Rad2"/>
</dbReference>
<evidence type="ECO:0000256" key="4">
    <source>
        <dbReference type="ARBA" id="ARBA00022763"/>
    </source>
</evidence>
<organism evidence="8 9">
    <name type="scientific">Punica granatum</name>
    <name type="common">Pomegranate</name>
    <dbReference type="NCBI Taxonomy" id="22663"/>
    <lineage>
        <taxon>Eukaryota</taxon>
        <taxon>Viridiplantae</taxon>
        <taxon>Streptophyta</taxon>
        <taxon>Embryophyta</taxon>
        <taxon>Tracheophyta</taxon>
        <taxon>Spermatophyta</taxon>
        <taxon>Magnoliopsida</taxon>
        <taxon>eudicotyledons</taxon>
        <taxon>Gunneridae</taxon>
        <taxon>Pentapetalae</taxon>
        <taxon>rosids</taxon>
        <taxon>malvids</taxon>
        <taxon>Myrtales</taxon>
        <taxon>Lythraceae</taxon>
        <taxon>Punica</taxon>
    </lineage>
</organism>